<dbReference type="Proteomes" id="UP001153269">
    <property type="component" value="Unassembled WGS sequence"/>
</dbReference>
<dbReference type="Pfam" id="PF00619">
    <property type="entry name" value="CARD"/>
    <property type="match status" value="1"/>
</dbReference>
<comment type="caution">
    <text evidence="6">The sequence shown here is derived from an EMBL/GenBank/DDBJ whole genome shotgun (WGS) entry which is preliminary data.</text>
</comment>
<feature type="compositionally biased region" description="Low complexity" evidence="4">
    <location>
        <begin position="510"/>
        <end position="522"/>
    </location>
</feature>
<evidence type="ECO:0000256" key="1">
    <source>
        <dbReference type="ARBA" id="ARBA00022553"/>
    </source>
</evidence>
<protein>
    <recommendedName>
        <fullName evidence="5">CARD domain-containing protein</fullName>
    </recommendedName>
</protein>
<keyword evidence="1" id="KW-0597">Phosphoprotein</keyword>
<keyword evidence="2 3" id="KW-0175">Coiled coil</keyword>
<name>A0A9N7UH54_PLEPL</name>
<dbReference type="Gene3D" id="1.10.533.10">
    <property type="entry name" value="Death Domain, Fas"/>
    <property type="match status" value="1"/>
</dbReference>
<evidence type="ECO:0000259" key="5">
    <source>
        <dbReference type="PROSITE" id="PS50209"/>
    </source>
</evidence>
<feature type="region of interest" description="Disordered" evidence="4">
    <location>
        <begin position="250"/>
        <end position="288"/>
    </location>
</feature>
<organism evidence="6 7">
    <name type="scientific">Pleuronectes platessa</name>
    <name type="common">European plaice</name>
    <dbReference type="NCBI Taxonomy" id="8262"/>
    <lineage>
        <taxon>Eukaryota</taxon>
        <taxon>Metazoa</taxon>
        <taxon>Chordata</taxon>
        <taxon>Craniata</taxon>
        <taxon>Vertebrata</taxon>
        <taxon>Euteleostomi</taxon>
        <taxon>Actinopterygii</taxon>
        <taxon>Neopterygii</taxon>
        <taxon>Teleostei</taxon>
        <taxon>Neoteleostei</taxon>
        <taxon>Acanthomorphata</taxon>
        <taxon>Carangaria</taxon>
        <taxon>Pleuronectiformes</taxon>
        <taxon>Pleuronectoidei</taxon>
        <taxon>Pleuronectidae</taxon>
        <taxon>Pleuronectes</taxon>
    </lineage>
</organism>
<sequence>MDSVSEDDFCWLQLDDHRMLLIKTIEPSRITPYLRQCQVICAEDEEQLFNDPALVIRRRKVGALLDILQRTGVKGYTAFLESLELDYPQLYSRITGKEPNKTFSILIDTAGESGLTQFLMSELSRLQRALQEERRRRQVACSVAKEQEAWSQQQQLRDHELRKLTERVQKVREERERLSDEVKQLRDHNYSLMADINTLNQERSNALLANRDLQIEVERLKNSVVQAEGQTRLLRRRTLRPLQESRSLVLSSETFLHPNRGEEKREESKEEKKTTDKKEEKEGVAPPQMNLVTTVLRLRRDLHRAEDQNSRSLEEKEDLELCCTQLKGDTRMYRQRNKQTLRQLEEVIRERDKALSSWAEQQEEVRLLLQEKDQYREQVRQLTEQSDRLEILLLRSQEEGLQRSTCLLQWERIVSSDEEEEPAEKTGEDRSEEIPSGTLEETKEASALQKNSSPAGGAAESELKPSTTASWEKQTDDCLTFRTRPTFFYRRKRALRSKVICKQYAAGNLDDSTSSSDITGSSEYPSCPERSTAGMLAAGGSSSELRCPLGLMSAPGPSVRAEGNPDRPGSGRGVPGVRA</sequence>
<dbReference type="GO" id="GO:0050700">
    <property type="term" value="F:CARD domain binding"/>
    <property type="evidence" value="ECO:0007669"/>
    <property type="project" value="TreeGrafter"/>
</dbReference>
<gene>
    <name evidence="6" type="ORF">PLEPLA_LOCUS20035</name>
</gene>
<dbReference type="InterPro" id="IPR011029">
    <property type="entry name" value="DEATH-like_dom_sf"/>
</dbReference>
<dbReference type="AlphaFoldDB" id="A0A9N7UH54"/>
<dbReference type="EMBL" id="CADEAL010001392">
    <property type="protein sequence ID" value="CAB1431978.1"/>
    <property type="molecule type" value="Genomic_DNA"/>
</dbReference>
<feature type="compositionally biased region" description="Basic and acidic residues" evidence="4">
    <location>
        <begin position="259"/>
        <end position="283"/>
    </location>
</feature>
<feature type="compositionally biased region" description="Gly residues" evidence="4">
    <location>
        <begin position="570"/>
        <end position="579"/>
    </location>
</feature>
<dbReference type="GO" id="GO:0043123">
    <property type="term" value="P:positive regulation of canonical NF-kappaB signal transduction"/>
    <property type="evidence" value="ECO:0007669"/>
    <property type="project" value="TreeGrafter"/>
</dbReference>
<evidence type="ECO:0000313" key="7">
    <source>
        <dbReference type="Proteomes" id="UP001153269"/>
    </source>
</evidence>
<feature type="coiled-coil region" evidence="3">
    <location>
        <begin position="358"/>
        <end position="399"/>
    </location>
</feature>
<dbReference type="GO" id="GO:0042981">
    <property type="term" value="P:regulation of apoptotic process"/>
    <property type="evidence" value="ECO:0007669"/>
    <property type="project" value="InterPro"/>
</dbReference>
<feature type="compositionally biased region" description="Basic and acidic residues" evidence="4">
    <location>
        <begin position="423"/>
        <end position="433"/>
    </location>
</feature>
<reference evidence="6" key="1">
    <citation type="submission" date="2020-03" db="EMBL/GenBank/DDBJ databases">
        <authorList>
            <person name="Weist P."/>
        </authorList>
    </citation>
    <scope>NUCLEOTIDE SEQUENCE</scope>
</reference>
<dbReference type="InterPro" id="IPR001315">
    <property type="entry name" value="CARD"/>
</dbReference>
<dbReference type="GO" id="GO:0005737">
    <property type="term" value="C:cytoplasm"/>
    <property type="evidence" value="ECO:0007669"/>
    <property type="project" value="TreeGrafter"/>
</dbReference>
<feature type="coiled-coil region" evidence="3">
    <location>
        <begin position="295"/>
        <end position="322"/>
    </location>
</feature>
<evidence type="ECO:0000256" key="3">
    <source>
        <dbReference type="SAM" id="Coils"/>
    </source>
</evidence>
<dbReference type="PANTHER" id="PTHR14559:SF3">
    <property type="entry name" value="CASPASE RECRUITMENT DOMAIN-CONTAINING PROTEIN 9"/>
    <property type="match status" value="1"/>
</dbReference>
<feature type="domain" description="CARD" evidence="5">
    <location>
        <begin position="14"/>
        <end position="98"/>
    </location>
</feature>
<evidence type="ECO:0000313" key="6">
    <source>
        <dbReference type="EMBL" id="CAB1431978.1"/>
    </source>
</evidence>
<feature type="coiled-coil region" evidence="3">
    <location>
        <begin position="161"/>
        <end position="237"/>
    </location>
</feature>
<proteinExistence type="predicted"/>
<dbReference type="FunFam" id="1.10.533.10:FF:000003">
    <property type="entry name" value="Caspase recruitment domain family, member 11"/>
    <property type="match status" value="1"/>
</dbReference>
<feature type="region of interest" description="Disordered" evidence="4">
    <location>
        <begin position="415"/>
        <end position="474"/>
    </location>
</feature>
<evidence type="ECO:0000256" key="2">
    <source>
        <dbReference type="ARBA" id="ARBA00023054"/>
    </source>
</evidence>
<feature type="region of interest" description="Disordered" evidence="4">
    <location>
        <begin position="510"/>
        <end position="579"/>
    </location>
</feature>
<dbReference type="SUPFAM" id="SSF47986">
    <property type="entry name" value="DEATH domain"/>
    <property type="match status" value="1"/>
</dbReference>
<dbReference type="PANTHER" id="PTHR14559">
    <property type="entry name" value="CASPASE RECRUITMENT DOMAIN FAMILY"/>
    <property type="match status" value="1"/>
</dbReference>
<accession>A0A9N7UH54</accession>
<dbReference type="PROSITE" id="PS50209">
    <property type="entry name" value="CARD"/>
    <property type="match status" value="1"/>
</dbReference>
<evidence type="ECO:0000256" key="4">
    <source>
        <dbReference type="SAM" id="MobiDB-lite"/>
    </source>
</evidence>
<keyword evidence="7" id="KW-1185">Reference proteome</keyword>